<evidence type="ECO:0000256" key="3">
    <source>
        <dbReference type="ARBA" id="ARBA00023163"/>
    </source>
</evidence>
<dbReference type="InterPro" id="IPR050109">
    <property type="entry name" value="HTH-type_TetR-like_transc_reg"/>
</dbReference>
<sequence length="210" mass="23192">MSDEGASRSYHHGNLRAELLDTAVDQLREQGAETLSLRALARAIGVSQTAPYRHFADKGELFAAMAARGYRGLLTALKQAGQQAGDCPEAELMAFAHAYVAYAAENPQLFKLMFGPATQPAEQYPELREASRATFLLVQTILRHGMERGIFAEQDLVYLANAGWAGIHGLATLRVDVPDLFQRHIDLERQVDLSVRTFIAGIRREQTRPG</sequence>
<proteinExistence type="predicted"/>
<dbReference type="Proteomes" id="UP000321039">
    <property type="component" value="Unassembled WGS sequence"/>
</dbReference>
<feature type="DNA-binding region" description="H-T-H motif" evidence="4">
    <location>
        <begin position="36"/>
        <end position="55"/>
    </location>
</feature>
<dbReference type="Pfam" id="PF00440">
    <property type="entry name" value="TetR_N"/>
    <property type="match status" value="1"/>
</dbReference>
<dbReference type="PANTHER" id="PTHR30055:SF234">
    <property type="entry name" value="HTH-TYPE TRANSCRIPTIONAL REGULATOR BETI"/>
    <property type="match status" value="1"/>
</dbReference>
<keyword evidence="3" id="KW-0804">Transcription</keyword>
<dbReference type="PANTHER" id="PTHR30055">
    <property type="entry name" value="HTH-TYPE TRANSCRIPTIONAL REGULATOR RUTR"/>
    <property type="match status" value="1"/>
</dbReference>
<dbReference type="GO" id="GO:0000976">
    <property type="term" value="F:transcription cis-regulatory region binding"/>
    <property type="evidence" value="ECO:0007669"/>
    <property type="project" value="TreeGrafter"/>
</dbReference>
<comment type="caution">
    <text evidence="6">The sequence shown here is derived from an EMBL/GenBank/DDBJ whole genome shotgun (WGS) entry which is preliminary data.</text>
</comment>
<evidence type="ECO:0000256" key="4">
    <source>
        <dbReference type="PROSITE-ProRule" id="PRU00335"/>
    </source>
</evidence>
<keyword evidence="1" id="KW-0805">Transcription regulation</keyword>
<name>A0A5C9A6D6_9GAMM</name>
<dbReference type="InterPro" id="IPR001647">
    <property type="entry name" value="HTH_TetR"/>
</dbReference>
<dbReference type="RefSeq" id="WP_148067483.1">
    <property type="nucleotide sequence ID" value="NZ_VRZA01000002.1"/>
</dbReference>
<protein>
    <submittedName>
        <fullName evidence="6">TetR/AcrR family transcriptional regulator</fullName>
    </submittedName>
</protein>
<keyword evidence="2 4" id="KW-0238">DNA-binding</keyword>
<organism evidence="6 7">
    <name type="scientific">Parahaliea maris</name>
    <dbReference type="NCBI Taxonomy" id="2716870"/>
    <lineage>
        <taxon>Bacteria</taxon>
        <taxon>Pseudomonadati</taxon>
        <taxon>Pseudomonadota</taxon>
        <taxon>Gammaproteobacteria</taxon>
        <taxon>Cellvibrionales</taxon>
        <taxon>Halieaceae</taxon>
        <taxon>Parahaliea</taxon>
    </lineage>
</organism>
<evidence type="ECO:0000256" key="2">
    <source>
        <dbReference type="ARBA" id="ARBA00023125"/>
    </source>
</evidence>
<gene>
    <name evidence="6" type="ORF">FV139_06735</name>
</gene>
<feature type="domain" description="HTH tetR-type" evidence="5">
    <location>
        <begin position="13"/>
        <end position="73"/>
    </location>
</feature>
<keyword evidence="7" id="KW-1185">Reference proteome</keyword>
<dbReference type="InterPro" id="IPR025996">
    <property type="entry name" value="MT1864/Rv1816-like_C"/>
</dbReference>
<dbReference type="EMBL" id="VRZA01000002">
    <property type="protein sequence ID" value="TXS95572.1"/>
    <property type="molecule type" value="Genomic_DNA"/>
</dbReference>
<accession>A0A5C9A6D6</accession>
<dbReference type="SUPFAM" id="SSF48498">
    <property type="entry name" value="Tetracyclin repressor-like, C-terminal domain"/>
    <property type="match status" value="1"/>
</dbReference>
<evidence type="ECO:0000256" key="1">
    <source>
        <dbReference type="ARBA" id="ARBA00023015"/>
    </source>
</evidence>
<dbReference type="Gene3D" id="1.10.357.10">
    <property type="entry name" value="Tetracycline Repressor, domain 2"/>
    <property type="match status" value="1"/>
</dbReference>
<dbReference type="GO" id="GO:0003700">
    <property type="term" value="F:DNA-binding transcription factor activity"/>
    <property type="evidence" value="ECO:0007669"/>
    <property type="project" value="TreeGrafter"/>
</dbReference>
<dbReference type="InterPro" id="IPR009057">
    <property type="entry name" value="Homeodomain-like_sf"/>
</dbReference>
<evidence type="ECO:0000313" key="7">
    <source>
        <dbReference type="Proteomes" id="UP000321039"/>
    </source>
</evidence>
<dbReference type="InterPro" id="IPR036271">
    <property type="entry name" value="Tet_transcr_reg_TetR-rel_C_sf"/>
</dbReference>
<dbReference type="PROSITE" id="PS50977">
    <property type="entry name" value="HTH_TETR_2"/>
    <property type="match status" value="1"/>
</dbReference>
<dbReference type="SUPFAM" id="SSF46689">
    <property type="entry name" value="Homeodomain-like"/>
    <property type="match status" value="1"/>
</dbReference>
<reference evidence="6 7" key="1">
    <citation type="submission" date="2019-08" db="EMBL/GenBank/DDBJ databases">
        <title>Parahaliea maris sp. nov., isolated from the surface seawater.</title>
        <authorList>
            <person name="Liu Y."/>
        </authorList>
    </citation>
    <scope>NUCLEOTIDE SEQUENCE [LARGE SCALE GENOMIC DNA]</scope>
    <source>
        <strain evidence="6 7">HSLHS9</strain>
    </source>
</reference>
<dbReference type="Pfam" id="PF13305">
    <property type="entry name" value="TetR_C_33"/>
    <property type="match status" value="1"/>
</dbReference>
<dbReference type="PRINTS" id="PR00455">
    <property type="entry name" value="HTHTETR"/>
</dbReference>
<dbReference type="AlphaFoldDB" id="A0A5C9A6D6"/>
<evidence type="ECO:0000313" key="6">
    <source>
        <dbReference type="EMBL" id="TXS95572.1"/>
    </source>
</evidence>
<evidence type="ECO:0000259" key="5">
    <source>
        <dbReference type="PROSITE" id="PS50977"/>
    </source>
</evidence>